<feature type="domain" description="YtkA-like" evidence="1">
    <location>
        <begin position="28"/>
        <end position="108"/>
    </location>
</feature>
<evidence type="ECO:0000259" key="1">
    <source>
        <dbReference type="Pfam" id="PF13115"/>
    </source>
</evidence>
<name>A0A3B1D933_9ZZZZ</name>
<accession>A0A3B1D933</accession>
<dbReference type="AlphaFoldDB" id="A0A3B1D933"/>
<sequence length="127" mass="14024">MKKIFFVLLGLFFLSTVVYATGFDMVKKAGDVTVKISIEKASPVVGKNNISVELFNAKKDSITDAEVELAYFMPAMPAMKYETGAIQKGSAYTAVLGLAMAGQWNVDVIFRRPARKFKKITFSINAR</sequence>
<dbReference type="Pfam" id="PF13115">
    <property type="entry name" value="YtkA"/>
    <property type="match status" value="1"/>
</dbReference>
<proteinExistence type="predicted"/>
<organism evidence="2">
    <name type="scientific">hydrothermal vent metagenome</name>
    <dbReference type="NCBI Taxonomy" id="652676"/>
    <lineage>
        <taxon>unclassified sequences</taxon>
        <taxon>metagenomes</taxon>
        <taxon>ecological metagenomes</taxon>
    </lineage>
</organism>
<gene>
    <name evidence="2" type="ORF">MNBD_NITROSPIRAE03-815</name>
</gene>
<dbReference type="EMBL" id="UOGI01000106">
    <property type="protein sequence ID" value="VAX31350.1"/>
    <property type="molecule type" value="Genomic_DNA"/>
</dbReference>
<protein>
    <recommendedName>
        <fullName evidence="1">YtkA-like domain-containing protein</fullName>
    </recommendedName>
</protein>
<dbReference type="InterPro" id="IPR032693">
    <property type="entry name" value="YtkA-like_dom"/>
</dbReference>
<reference evidence="2" key="1">
    <citation type="submission" date="2018-06" db="EMBL/GenBank/DDBJ databases">
        <authorList>
            <person name="Zhirakovskaya E."/>
        </authorList>
    </citation>
    <scope>NUCLEOTIDE SEQUENCE</scope>
</reference>
<evidence type="ECO:0000313" key="2">
    <source>
        <dbReference type="EMBL" id="VAX31350.1"/>
    </source>
</evidence>